<keyword evidence="3" id="KW-1185">Reference proteome</keyword>
<dbReference type="Proteomes" id="UP001291309">
    <property type="component" value="Unassembled WGS sequence"/>
</dbReference>
<evidence type="ECO:0000313" key="2">
    <source>
        <dbReference type="EMBL" id="MDY7233059.1"/>
    </source>
</evidence>
<organism evidence="2 3">
    <name type="scientific">Hyalangium rubrum</name>
    <dbReference type="NCBI Taxonomy" id="3103134"/>
    <lineage>
        <taxon>Bacteria</taxon>
        <taxon>Pseudomonadati</taxon>
        <taxon>Myxococcota</taxon>
        <taxon>Myxococcia</taxon>
        <taxon>Myxococcales</taxon>
        <taxon>Cystobacterineae</taxon>
        <taxon>Archangiaceae</taxon>
        <taxon>Hyalangium</taxon>
    </lineage>
</organism>
<comment type="caution">
    <text evidence="2">The sequence shown here is derived from an EMBL/GenBank/DDBJ whole genome shotgun (WGS) entry which is preliminary data.</text>
</comment>
<gene>
    <name evidence="2" type="ORF">SYV04_42120</name>
</gene>
<sequence length="161" mass="17250">MPPLSPGPSERPFGLKLIIGYKFTKATLMLGLALFLTVAPESAGALAKHLATELSSGGTFMRRIGAWLGAHSLGTLVAEARLAAWLDGLTTALEGGLIYRGKAWGEWVVIALLSVLIPAELVSMARRPSEAKVLVLVLNAAVVAYLVWLRLRAGRARKEMF</sequence>
<evidence type="ECO:0000313" key="3">
    <source>
        <dbReference type="Proteomes" id="UP001291309"/>
    </source>
</evidence>
<keyword evidence="1" id="KW-0472">Membrane</keyword>
<keyword evidence="1" id="KW-1133">Transmembrane helix</keyword>
<evidence type="ECO:0000256" key="1">
    <source>
        <dbReference type="SAM" id="Phobius"/>
    </source>
</evidence>
<feature type="transmembrane region" description="Helical" evidence="1">
    <location>
        <begin position="131"/>
        <end position="151"/>
    </location>
</feature>
<reference evidence="2 3" key="1">
    <citation type="submission" date="2023-12" db="EMBL/GenBank/DDBJ databases">
        <title>the genome sequence of Hyalangium sp. s54d21.</title>
        <authorList>
            <person name="Zhang X."/>
        </authorList>
    </citation>
    <scope>NUCLEOTIDE SEQUENCE [LARGE SCALE GENOMIC DNA]</scope>
    <source>
        <strain evidence="3">s54d21</strain>
    </source>
</reference>
<proteinExistence type="predicted"/>
<name>A0ABU5HHX7_9BACT</name>
<accession>A0ABU5HHX7</accession>
<keyword evidence="1" id="KW-0812">Transmembrane</keyword>
<dbReference type="EMBL" id="JAXIVS010000027">
    <property type="protein sequence ID" value="MDY7233059.1"/>
    <property type="molecule type" value="Genomic_DNA"/>
</dbReference>
<protein>
    <submittedName>
        <fullName evidence="2">DUF2127 domain-containing protein</fullName>
    </submittedName>
</protein>
<dbReference type="Pfam" id="PF09900">
    <property type="entry name" value="DUF2127"/>
    <property type="match status" value="1"/>
</dbReference>
<dbReference type="RefSeq" id="WP_321551772.1">
    <property type="nucleotide sequence ID" value="NZ_JAXIVS010000027.1"/>
</dbReference>
<dbReference type="InterPro" id="IPR021125">
    <property type="entry name" value="DUF2127"/>
</dbReference>
<feature type="transmembrane region" description="Helical" evidence="1">
    <location>
        <begin position="107"/>
        <end position="125"/>
    </location>
</feature>